<reference evidence="1" key="1">
    <citation type="submission" date="2022-12" db="EMBL/GenBank/DDBJ databases">
        <title>Genome Sequence of Lasiodiplodia mahajangana.</title>
        <authorList>
            <person name="Buettner E."/>
        </authorList>
    </citation>
    <scope>NUCLEOTIDE SEQUENCE</scope>
    <source>
        <strain evidence="1">VT137</strain>
    </source>
</reference>
<name>A0ACC2JEQ0_9PEZI</name>
<keyword evidence="2" id="KW-1185">Reference proteome</keyword>
<sequence length="371" mass="41301">MQGNDVCEDSPPHSAMSAMGSKPGSMGSETIIKRLGSDSFDQPPYAKYSEIITVLFLSFLSLAIFSLLRATFFEVRAPYVGHRSYFEPAWLVGLRFVRGSGPMIKDGYRKYKSQMFKIRRNDSDILVISNKHVEQLRSLPDQQISAIGAHIKNLLGRYSTTEIMLESDLPRRVLQQKLTPNLASIIPIVKDELDFSLGAELERGANMAVPGFRQVGGSTDLRHSASNRRARLGTGLHGAAHLPQRGMARRQHPLHRKRFHDGPILPSYWRILSNLSVAKRIIEPIVRERRAAAANSGGGSEKKANDLLQWMMDVANDNEGQPHKLAHRQLLLSLASIHTTTSKLARRRSLGGLPDLLTVLSVSSGRRTRTL</sequence>
<proteinExistence type="predicted"/>
<protein>
    <submittedName>
        <fullName evidence="1">Uncharacterized protein</fullName>
    </submittedName>
</protein>
<accession>A0ACC2JEQ0</accession>
<dbReference type="Proteomes" id="UP001153332">
    <property type="component" value="Unassembled WGS sequence"/>
</dbReference>
<evidence type="ECO:0000313" key="2">
    <source>
        <dbReference type="Proteomes" id="UP001153332"/>
    </source>
</evidence>
<gene>
    <name evidence="1" type="ORF">O1611_g7693</name>
</gene>
<evidence type="ECO:0000313" key="1">
    <source>
        <dbReference type="EMBL" id="KAJ8125945.1"/>
    </source>
</evidence>
<dbReference type="EMBL" id="JAPUUL010002107">
    <property type="protein sequence ID" value="KAJ8125945.1"/>
    <property type="molecule type" value="Genomic_DNA"/>
</dbReference>
<comment type="caution">
    <text evidence="1">The sequence shown here is derived from an EMBL/GenBank/DDBJ whole genome shotgun (WGS) entry which is preliminary data.</text>
</comment>
<organism evidence="1 2">
    <name type="scientific">Lasiodiplodia mahajangana</name>
    <dbReference type="NCBI Taxonomy" id="1108764"/>
    <lineage>
        <taxon>Eukaryota</taxon>
        <taxon>Fungi</taxon>
        <taxon>Dikarya</taxon>
        <taxon>Ascomycota</taxon>
        <taxon>Pezizomycotina</taxon>
        <taxon>Dothideomycetes</taxon>
        <taxon>Dothideomycetes incertae sedis</taxon>
        <taxon>Botryosphaeriales</taxon>
        <taxon>Botryosphaeriaceae</taxon>
        <taxon>Lasiodiplodia</taxon>
    </lineage>
</organism>